<dbReference type="AlphaFoldDB" id="A0A2P4YMS4"/>
<dbReference type="GO" id="GO:0003677">
    <property type="term" value="F:DNA binding"/>
    <property type="evidence" value="ECO:0007669"/>
    <property type="project" value="InterPro"/>
</dbReference>
<reference evidence="7 8" key="1">
    <citation type="journal article" date="2017" name="Genome Biol. Evol.">
        <title>Phytophthora megakarya and P. palmivora, closely related causal agents of cacao black pod rot, underwent increases in genome sizes and gene numbers by different mechanisms.</title>
        <authorList>
            <person name="Ali S.S."/>
            <person name="Shao J."/>
            <person name="Lary D.J."/>
            <person name="Kronmiller B."/>
            <person name="Shen D."/>
            <person name="Strem M.D."/>
            <person name="Amoako-Attah I."/>
            <person name="Akrofi A.Y."/>
            <person name="Begoude B.A."/>
            <person name="Ten Hoopen G.M."/>
            <person name="Coulibaly K."/>
            <person name="Kebe B.I."/>
            <person name="Melnick R.L."/>
            <person name="Guiltinan M.J."/>
            <person name="Tyler B.M."/>
            <person name="Meinhardt L.W."/>
            <person name="Bailey B.A."/>
        </authorList>
    </citation>
    <scope>NUCLEOTIDE SEQUENCE [LARGE SCALE GENOMIC DNA]</scope>
    <source>
        <strain evidence="8">sbr112.9</strain>
    </source>
</reference>
<dbReference type="PANTHER" id="PTHR14440">
    <property type="entry name" value="DNA-DIRECTED RNA POLYMERASE I SUBUNIT RPA49"/>
    <property type="match status" value="1"/>
</dbReference>
<dbReference type="GO" id="GO:0006351">
    <property type="term" value="P:DNA-templated transcription"/>
    <property type="evidence" value="ECO:0007669"/>
    <property type="project" value="InterPro"/>
</dbReference>
<comment type="caution">
    <text evidence="7">The sequence shown here is derived from an EMBL/GenBank/DDBJ whole genome shotgun (WGS) entry which is preliminary data.</text>
</comment>
<proteinExistence type="inferred from homology"/>
<dbReference type="InterPro" id="IPR009668">
    <property type="entry name" value="RNA_pol-assoc_fac_A49-like"/>
</dbReference>
<comment type="subcellular location">
    <subcellularLocation>
        <location evidence="1">Nucleus</location>
        <location evidence="1">Nucleolus</location>
    </subcellularLocation>
</comment>
<protein>
    <submittedName>
        <fullName evidence="7">DNA-directed RNA polymerase I complex subunit Rpa49</fullName>
    </submittedName>
</protein>
<keyword evidence="6" id="KW-0732">Signal</keyword>
<evidence type="ECO:0000256" key="3">
    <source>
        <dbReference type="ARBA" id="ARBA00022478"/>
    </source>
</evidence>
<evidence type="ECO:0000313" key="8">
    <source>
        <dbReference type="Proteomes" id="UP000237271"/>
    </source>
</evidence>
<evidence type="ECO:0000256" key="6">
    <source>
        <dbReference type="SAM" id="SignalP"/>
    </source>
</evidence>
<evidence type="ECO:0000256" key="2">
    <source>
        <dbReference type="ARBA" id="ARBA00009430"/>
    </source>
</evidence>
<evidence type="ECO:0000313" key="7">
    <source>
        <dbReference type="EMBL" id="POM79112.1"/>
    </source>
</evidence>
<sequence length="92" mass="10061">MKDKLSLYLIVVALTVNGFTLDLTEVCSDLKKTPIHLQQYARQLGCMVEKAKADAAVYGGASSLASKKQIHRAVLSVPLHFPLPKRSGPARR</sequence>
<gene>
    <name evidence="7" type="ORF">PHPALM_3282</name>
</gene>
<dbReference type="Pfam" id="PF06870">
    <property type="entry name" value="RNA_pol_I_A49"/>
    <property type="match status" value="1"/>
</dbReference>
<feature type="chain" id="PRO_5015144545" evidence="6">
    <location>
        <begin position="19"/>
        <end position="92"/>
    </location>
</feature>
<accession>A0A2P4YMS4</accession>
<evidence type="ECO:0000256" key="1">
    <source>
        <dbReference type="ARBA" id="ARBA00004604"/>
    </source>
</evidence>
<dbReference type="EMBL" id="NCKW01001840">
    <property type="protein sequence ID" value="POM79112.1"/>
    <property type="molecule type" value="Genomic_DNA"/>
</dbReference>
<dbReference type="GO" id="GO:0005730">
    <property type="term" value="C:nucleolus"/>
    <property type="evidence" value="ECO:0007669"/>
    <property type="project" value="UniProtKB-SubCell"/>
</dbReference>
<evidence type="ECO:0000256" key="4">
    <source>
        <dbReference type="ARBA" id="ARBA00023163"/>
    </source>
</evidence>
<name>A0A2P4YMS4_9STRA</name>
<keyword evidence="3 7" id="KW-0240">DNA-directed RNA polymerase</keyword>
<dbReference type="GO" id="GO:0000428">
    <property type="term" value="C:DNA-directed RNA polymerase complex"/>
    <property type="evidence" value="ECO:0007669"/>
    <property type="project" value="UniProtKB-KW"/>
</dbReference>
<organism evidence="7 8">
    <name type="scientific">Phytophthora palmivora</name>
    <dbReference type="NCBI Taxonomy" id="4796"/>
    <lineage>
        <taxon>Eukaryota</taxon>
        <taxon>Sar</taxon>
        <taxon>Stramenopiles</taxon>
        <taxon>Oomycota</taxon>
        <taxon>Peronosporomycetes</taxon>
        <taxon>Peronosporales</taxon>
        <taxon>Peronosporaceae</taxon>
        <taxon>Phytophthora</taxon>
    </lineage>
</organism>
<keyword evidence="8" id="KW-1185">Reference proteome</keyword>
<feature type="signal peptide" evidence="6">
    <location>
        <begin position="1"/>
        <end position="18"/>
    </location>
</feature>
<dbReference type="OrthoDB" id="532500at2759"/>
<evidence type="ECO:0000256" key="5">
    <source>
        <dbReference type="ARBA" id="ARBA00023242"/>
    </source>
</evidence>
<keyword evidence="4" id="KW-0804">Transcription</keyword>
<keyword evidence="5" id="KW-0539">Nucleus</keyword>
<dbReference type="Proteomes" id="UP000237271">
    <property type="component" value="Unassembled WGS sequence"/>
</dbReference>
<comment type="similarity">
    <text evidence="2">Belongs to the eukaryotic RPA49/POLR1E RNA polymerase subunit family.</text>
</comment>